<dbReference type="PANTHER" id="PTHR44591">
    <property type="entry name" value="STRESS RESPONSE REGULATOR PROTEIN 1"/>
    <property type="match status" value="1"/>
</dbReference>
<keyword evidence="1 2" id="KW-0597">Phosphoprotein</keyword>
<feature type="modified residue" description="4-aspartylphosphate" evidence="2">
    <location>
        <position position="53"/>
    </location>
</feature>
<dbReference type="Gene3D" id="3.40.50.2300">
    <property type="match status" value="1"/>
</dbReference>
<feature type="domain" description="Response regulatory" evidence="3">
    <location>
        <begin position="4"/>
        <end position="120"/>
    </location>
</feature>
<dbReference type="PROSITE" id="PS50110">
    <property type="entry name" value="RESPONSE_REGULATORY"/>
    <property type="match status" value="1"/>
</dbReference>
<gene>
    <name evidence="4" type="ORF">HL657_08455</name>
</gene>
<dbReference type="EMBL" id="JABFFQ010000006">
    <property type="protein sequence ID" value="MDV4343195.1"/>
    <property type="molecule type" value="Genomic_DNA"/>
</dbReference>
<evidence type="ECO:0000256" key="1">
    <source>
        <dbReference type="ARBA" id="ARBA00022553"/>
    </source>
</evidence>
<evidence type="ECO:0000256" key="2">
    <source>
        <dbReference type="PROSITE-ProRule" id="PRU00169"/>
    </source>
</evidence>
<dbReference type="InterPro" id="IPR011006">
    <property type="entry name" value="CheY-like_superfamily"/>
</dbReference>
<evidence type="ECO:0000259" key="3">
    <source>
        <dbReference type="PROSITE" id="PS50110"/>
    </source>
</evidence>
<reference evidence="4 5" key="1">
    <citation type="submission" date="2020-05" db="EMBL/GenBank/DDBJ databases">
        <title>Isolation and characterization of methanoarchaea from a cold seep at offshore SW Taiwan.</title>
        <authorList>
            <person name="Chen Y.-W."/>
            <person name="Chen S.-C."/>
            <person name="Lai M.-C."/>
        </authorList>
    </citation>
    <scope>NUCLEOTIDE SEQUENCE [LARGE SCALE GENOMIC DNA]</scope>
    <source>
        <strain evidence="4 5">YWC-01</strain>
    </source>
</reference>
<evidence type="ECO:0000313" key="4">
    <source>
        <dbReference type="EMBL" id="MDV4343195.1"/>
    </source>
</evidence>
<organism evidence="4 5">
    <name type="scientific">Methanoculleus nereidis</name>
    <dbReference type="NCBI Taxonomy" id="2735141"/>
    <lineage>
        <taxon>Archaea</taxon>
        <taxon>Methanobacteriati</taxon>
        <taxon>Methanobacteriota</taxon>
        <taxon>Stenosarchaea group</taxon>
        <taxon>Methanomicrobia</taxon>
        <taxon>Methanomicrobiales</taxon>
        <taxon>Methanomicrobiaceae</taxon>
        <taxon>Methanoculleus</taxon>
    </lineage>
</organism>
<name>A0ABU3Z3L3_9EURY</name>
<sequence length="120" mass="13350">MAKRILVIDDDEKILRIFNLLITSFGYSPILVNDPAEGLKILQNDPPALILLDLMMSPMNGLQFLDERKKIPGALHVPVVILSALRLNDEEFAPYADSVAEVAIKPVEPAQLKEIIARYA</sequence>
<dbReference type="InterPro" id="IPR001789">
    <property type="entry name" value="Sig_transdc_resp-reg_receiver"/>
</dbReference>
<comment type="caution">
    <text evidence="4">The sequence shown here is derived from an EMBL/GenBank/DDBJ whole genome shotgun (WGS) entry which is preliminary data.</text>
</comment>
<proteinExistence type="predicted"/>
<keyword evidence="5" id="KW-1185">Reference proteome</keyword>
<dbReference type="SUPFAM" id="SSF52172">
    <property type="entry name" value="CheY-like"/>
    <property type="match status" value="1"/>
</dbReference>
<dbReference type="Proteomes" id="UP001273768">
    <property type="component" value="Unassembled WGS sequence"/>
</dbReference>
<evidence type="ECO:0000313" key="5">
    <source>
        <dbReference type="Proteomes" id="UP001273768"/>
    </source>
</evidence>
<dbReference type="SMART" id="SM00448">
    <property type="entry name" value="REC"/>
    <property type="match status" value="1"/>
</dbReference>
<dbReference type="Pfam" id="PF00072">
    <property type="entry name" value="Response_reg"/>
    <property type="match status" value="1"/>
</dbReference>
<dbReference type="RefSeq" id="WP_317296382.1">
    <property type="nucleotide sequence ID" value="NZ_JABFFQ010000006.1"/>
</dbReference>
<dbReference type="InterPro" id="IPR050595">
    <property type="entry name" value="Bact_response_regulator"/>
</dbReference>
<protein>
    <submittedName>
        <fullName evidence="4">Response regulator</fullName>
    </submittedName>
</protein>
<dbReference type="PANTHER" id="PTHR44591:SF3">
    <property type="entry name" value="RESPONSE REGULATORY DOMAIN-CONTAINING PROTEIN"/>
    <property type="match status" value="1"/>
</dbReference>
<accession>A0ABU3Z3L3</accession>